<reference evidence="3" key="1">
    <citation type="submission" date="2017-02" db="UniProtKB">
        <authorList>
            <consortium name="WormBaseParasite"/>
        </authorList>
    </citation>
    <scope>IDENTIFICATION</scope>
</reference>
<gene>
    <name evidence="1" type="ORF">HDID_LOCUS11045</name>
</gene>
<accession>A0A0R3SZ52</accession>
<sequence>MPDIPIDLADALIFMQPNIVRHIIESHYDLASLVICAHSDTLAYIITSTPDFSKYLSGMSPYAIYTILHKIPFPCEYLQSIERISAETIAHKVPMFDECLPEISMTTTAPTETEITSVSPIDIDSLFEEEELEQMTAKLPNIKKYLGKVDPDALISLLNSYPDFMTFFNNLDQNFIEFLNMLNPDELVSTDLHGIFLEIAGDNTAIQTFGNLFA</sequence>
<organism evidence="3">
    <name type="scientific">Hymenolepis diminuta</name>
    <name type="common">Rat tapeworm</name>
    <dbReference type="NCBI Taxonomy" id="6216"/>
    <lineage>
        <taxon>Eukaryota</taxon>
        <taxon>Metazoa</taxon>
        <taxon>Spiralia</taxon>
        <taxon>Lophotrochozoa</taxon>
        <taxon>Platyhelminthes</taxon>
        <taxon>Cestoda</taxon>
        <taxon>Eucestoda</taxon>
        <taxon>Cyclophyllidea</taxon>
        <taxon>Hymenolepididae</taxon>
        <taxon>Hymenolepis</taxon>
    </lineage>
</organism>
<dbReference type="Proteomes" id="UP000274504">
    <property type="component" value="Unassembled WGS sequence"/>
</dbReference>
<evidence type="ECO:0000313" key="3">
    <source>
        <dbReference type="WBParaSite" id="HDID_0001104801-mRNA-1"/>
    </source>
</evidence>
<dbReference type="WBParaSite" id="HDID_0001104801-mRNA-1">
    <property type="protein sequence ID" value="HDID_0001104801-mRNA-1"/>
    <property type="gene ID" value="HDID_0001104801"/>
</dbReference>
<name>A0A0R3SZ52_HYMDI</name>
<protein>
    <submittedName>
        <fullName evidence="3">MgtE_N domain-containing protein</fullName>
    </submittedName>
</protein>
<evidence type="ECO:0000313" key="1">
    <source>
        <dbReference type="EMBL" id="VDL64663.1"/>
    </source>
</evidence>
<reference evidence="1 2" key="2">
    <citation type="submission" date="2018-11" db="EMBL/GenBank/DDBJ databases">
        <authorList>
            <consortium name="Pathogen Informatics"/>
        </authorList>
    </citation>
    <scope>NUCLEOTIDE SEQUENCE [LARGE SCALE GENOMIC DNA]</scope>
</reference>
<dbReference type="AlphaFoldDB" id="A0A0R3SZ52"/>
<proteinExistence type="predicted"/>
<evidence type="ECO:0000313" key="2">
    <source>
        <dbReference type="Proteomes" id="UP000274504"/>
    </source>
</evidence>
<dbReference type="OrthoDB" id="10685295at2759"/>
<dbReference type="EMBL" id="UYSG01012356">
    <property type="protein sequence ID" value="VDL64663.1"/>
    <property type="molecule type" value="Genomic_DNA"/>
</dbReference>